<accession>A0A095Z6S1</accession>
<organism evidence="2 3">
    <name type="scientific">Anaerococcus lactolyticus S7-1-13</name>
    <dbReference type="NCBI Taxonomy" id="1284686"/>
    <lineage>
        <taxon>Bacteria</taxon>
        <taxon>Bacillati</taxon>
        <taxon>Bacillota</taxon>
        <taxon>Tissierellia</taxon>
        <taxon>Tissierellales</taxon>
        <taxon>Peptoniphilaceae</taxon>
        <taxon>Anaerococcus</taxon>
    </lineage>
</organism>
<gene>
    <name evidence="2" type="ORF">HMPREF1630_05140</name>
</gene>
<dbReference type="AlphaFoldDB" id="A0A095Z6S1"/>
<reference evidence="2 3" key="1">
    <citation type="submission" date="2014-07" db="EMBL/GenBank/DDBJ databases">
        <authorList>
            <person name="McCorrison J."/>
            <person name="Sanka R."/>
            <person name="Torralba M."/>
            <person name="Gillis M."/>
            <person name="Haft D.H."/>
            <person name="Methe B."/>
            <person name="Sutton G."/>
            <person name="Nelson K.E."/>
        </authorList>
    </citation>
    <scope>NUCLEOTIDE SEQUENCE [LARGE SCALE GENOMIC DNA]</scope>
    <source>
        <strain evidence="2 3">S7-1-13</strain>
    </source>
</reference>
<protein>
    <submittedName>
        <fullName evidence="2">ATPase</fullName>
    </submittedName>
</protein>
<proteinExistence type="predicted"/>
<dbReference type="EMBL" id="JRMW01000033">
    <property type="protein sequence ID" value="KGF04179.1"/>
    <property type="molecule type" value="Genomic_DNA"/>
</dbReference>
<dbReference type="RefSeq" id="WP_004827596.1">
    <property type="nucleotide sequence ID" value="NZ_JRMW01000033.1"/>
</dbReference>
<sequence length="161" mass="18629">MANKITDLILEMEDIMDEASSVPFSKKIAVDPDEIYEILNEMKDSLPEEIKQAQWVTDEKDRILSEASSEASNRLSQAEGEIKNFKEQAKSQYQKMVSEHELTQQARKEADRILQEAAAEAKNIRQQSYDYIDRLFTGSIDNFGQLVQQLEKNRDKILENR</sequence>
<dbReference type="OrthoDB" id="1690557at2"/>
<comment type="caution">
    <text evidence="2">The sequence shown here is derived from an EMBL/GenBank/DDBJ whole genome shotgun (WGS) entry which is preliminary data.</text>
</comment>
<evidence type="ECO:0000313" key="2">
    <source>
        <dbReference type="EMBL" id="KGF04179.1"/>
    </source>
</evidence>
<feature type="coiled-coil region" evidence="1">
    <location>
        <begin position="68"/>
        <end position="160"/>
    </location>
</feature>
<evidence type="ECO:0000313" key="3">
    <source>
        <dbReference type="Proteomes" id="UP000029579"/>
    </source>
</evidence>
<dbReference type="Proteomes" id="UP000029579">
    <property type="component" value="Unassembled WGS sequence"/>
</dbReference>
<name>A0A095Z6S1_9FIRM</name>
<evidence type="ECO:0000256" key="1">
    <source>
        <dbReference type="SAM" id="Coils"/>
    </source>
</evidence>
<keyword evidence="1" id="KW-0175">Coiled coil</keyword>
<dbReference type="eggNOG" id="COG3599">
    <property type="taxonomic scope" value="Bacteria"/>
</dbReference>